<dbReference type="EMBL" id="CP144695">
    <property type="protein sequence ID" value="WVZ07272.1"/>
    <property type="molecule type" value="Genomic_DNA"/>
</dbReference>
<protein>
    <submittedName>
        <fullName evidence="2">Uncharacterized protein</fullName>
    </submittedName>
</protein>
<gene>
    <name evidence="2" type="ORF">V8G54_020618</name>
</gene>
<name>A0AAQ3NCR4_VIGMU</name>
<sequence>MIRKVGPIPIPSAIERNVSETIKFETQHTVADMPPQMPRYSSGYISELRVHGTGPIPGEKKPIYKAKPTTASHPYNPFEDDDCLKNAKAKTINDTATPARLERANFFRPAWSIR</sequence>
<organism evidence="2 3">
    <name type="scientific">Vigna mungo</name>
    <name type="common">Black gram</name>
    <name type="synonym">Phaseolus mungo</name>
    <dbReference type="NCBI Taxonomy" id="3915"/>
    <lineage>
        <taxon>Eukaryota</taxon>
        <taxon>Viridiplantae</taxon>
        <taxon>Streptophyta</taxon>
        <taxon>Embryophyta</taxon>
        <taxon>Tracheophyta</taxon>
        <taxon>Spermatophyta</taxon>
        <taxon>Magnoliopsida</taxon>
        <taxon>eudicotyledons</taxon>
        <taxon>Gunneridae</taxon>
        <taxon>Pentapetalae</taxon>
        <taxon>rosids</taxon>
        <taxon>fabids</taxon>
        <taxon>Fabales</taxon>
        <taxon>Fabaceae</taxon>
        <taxon>Papilionoideae</taxon>
        <taxon>50 kb inversion clade</taxon>
        <taxon>NPAAA clade</taxon>
        <taxon>indigoferoid/millettioid clade</taxon>
        <taxon>Phaseoleae</taxon>
        <taxon>Vigna</taxon>
    </lineage>
</organism>
<evidence type="ECO:0000256" key="1">
    <source>
        <dbReference type="SAM" id="MobiDB-lite"/>
    </source>
</evidence>
<proteinExistence type="predicted"/>
<feature type="region of interest" description="Disordered" evidence="1">
    <location>
        <begin position="51"/>
        <end position="78"/>
    </location>
</feature>
<evidence type="ECO:0000313" key="2">
    <source>
        <dbReference type="EMBL" id="WVZ07272.1"/>
    </source>
</evidence>
<reference evidence="2 3" key="1">
    <citation type="journal article" date="2023" name="Life. Sci Alliance">
        <title>Evolutionary insights into 3D genome organization and epigenetic landscape of Vigna mungo.</title>
        <authorList>
            <person name="Junaid A."/>
            <person name="Singh B."/>
            <person name="Bhatia S."/>
        </authorList>
    </citation>
    <scope>NUCLEOTIDE SEQUENCE [LARGE SCALE GENOMIC DNA]</scope>
    <source>
        <tissue evidence="2">Leaf</tissue>
    </source>
</reference>
<dbReference type="Proteomes" id="UP001374535">
    <property type="component" value="Chromosome 6"/>
</dbReference>
<evidence type="ECO:0000313" key="3">
    <source>
        <dbReference type="Proteomes" id="UP001374535"/>
    </source>
</evidence>
<keyword evidence="3" id="KW-1185">Reference proteome</keyword>
<accession>A0AAQ3NCR4</accession>
<dbReference type="AlphaFoldDB" id="A0AAQ3NCR4"/>